<reference evidence="2" key="1">
    <citation type="submission" date="2012-06" db="EMBL/GenBank/DDBJ databases">
        <title>The complete genome of Belliella baltica DSM 15883.</title>
        <authorList>
            <person name="Lucas S."/>
            <person name="Copeland A."/>
            <person name="Lapidus A."/>
            <person name="Goodwin L."/>
            <person name="Pitluck S."/>
            <person name="Peters L."/>
            <person name="Mikhailova N."/>
            <person name="Davenport K."/>
            <person name="Kyrpides N."/>
            <person name="Mavromatis K."/>
            <person name="Pagani I."/>
            <person name="Ivanova N."/>
            <person name="Ovchinnikova G."/>
            <person name="Zeytun A."/>
            <person name="Detter J.C."/>
            <person name="Han C."/>
            <person name="Land M."/>
            <person name="Hauser L."/>
            <person name="Markowitz V."/>
            <person name="Cheng J.-F."/>
            <person name="Hugenholtz P."/>
            <person name="Woyke T."/>
            <person name="Wu D."/>
            <person name="Tindall B."/>
            <person name="Pomrenke H."/>
            <person name="Brambilla E."/>
            <person name="Klenk H.-P."/>
            <person name="Eisen J.A."/>
        </authorList>
    </citation>
    <scope>NUCLEOTIDE SEQUENCE [LARGE SCALE GENOMIC DNA]</scope>
    <source>
        <strain evidence="2">DSM 15883 / CIP 108006 / LMG 21964 / BA134</strain>
    </source>
</reference>
<dbReference type="AlphaFoldDB" id="I3Z4H3"/>
<organism evidence="1 2">
    <name type="scientific">Belliella baltica (strain DSM 15883 / CIP 108006 / LMG 21964 / BA134)</name>
    <dbReference type="NCBI Taxonomy" id="866536"/>
    <lineage>
        <taxon>Bacteria</taxon>
        <taxon>Pseudomonadati</taxon>
        <taxon>Bacteroidota</taxon>
        <taxon>Cytophagia</taxon>
        <taxon>Cytophagales</taxon>
        <taxon>Cyclobacteriaceae</taxon>
        <taxon>Belliella</taxon>
    </lineage>
</organism>
<evidence type="ECO:0000313" key="1">
    <source>
        <dbReference type="EMBL" id="AFL84141.1"/>
    </source>
</evidence>
<dbReference type="EMBL" id="CP003281">
    <property type="protein sequence ID" value="AFL84141.1"/>
    <property type="molecule type" value="Genomic_DNA"/>
</dbReference>
<dbReference type="HOGENOM" id="CLU_186619_0_0_10"/>
<dbReference type="Proteomes" id="UP000006050">
    <property type="component" value="Chromosome"/>
</dbReference>
<accession>I3Z4H3</accession>
<proteinExistence type="predicted"/>
<sequence>MEITCTFGSFKIMQTMENKDELLIVSKWKSLSKVFGSSRIFMINKKESVFGVYVCKQECAETLIELIKSIDYRDWEHFKINSEIFSTRLLA</sequence>
<gene>
    <name evidence="1" type="ordered locus">Belba_1529</name>
</gene>
<dbReference type="STRING" id="866536.Belba_1529"/>
<keyword evidence="2" id="KW-1185">Reference proteome</keyword>
<dbReference type="eggNOG" id="ENOG5034AAJ">
    <property type="taxonomic scope" value="Bacteria"/>
</dbReference>
<dbReference type="KEGG" id="bbd:Belba_1529"/>
<protein>
    <submittedName>
        <fullName evidence="1">Uncharacterized protein</fullName>
    </submittedName>
</protein>
<evidence type="ECO:0000313" key="2">
    <source>
        <dbReference type="Proteomes" id="UP000006050"/>
    </source>
</evidence>
<name>I3Z4H3_BELBD</name>